<evidence type="ECO:0000256" key="7">
    <source>
        <dbReference type="ARBA" id="ARBA00023136"/>
    </source>
</evidence>
<keyword evidence="4" id="KW-0812">Transmembrane</keyword>
<dbReference type="PANTHER" id="PTHR33281:SF19">
    <property type="entry name" value="VOLTAGE-DEPENDENT ANION CHANNEL-FORMING PROTEIN YNEE"/>
    <property type="match status" value="1"/>
</dbReference>
<dbReference type="KEGG" id="aaf:AURANDRAFT_65207"/>
<dbReference type="RefSeq" id="XP_009038224.1">
    <property type="nucleotide sequence ID" value="XM_009039976.1"/>
</dbReference>
<dbReference type="InterPro" id="IPR044669">
    <property type="entry name" value="YneE/VCCN1/2-like"/>
</dbReference>
<evidence type="ECO:0000256" key="6">
    <source>
        <dbReference type="ARBA" id="ARBA00023065"/>
    </source>
</evidence>
<keyword evidence="9" id="KW-0732">Signal</keyword>
<dbReference type="InParanoid" id="F0YD31"/>
<name>F0YD31_AURAN</name>
<evidence type="ECO:0000256" key="2">
    <source>
        <dbReference type="ARBA" id="ARBA00022448"/>
    </source>
</evidence>
<dbReference type="GO" id="GO:0005886">
    <property type="term" value="C:plasma membrane"/>
    <property type="evidence" value="ECO:0007669"/>
    <property type="project" value="UniProtKB-SubCell"/>
</dbReference>
<evidence type="ECO:0000256" key="4">
    <source>
        <dbReference type="ARBA" id="ARBA00022692"/>
    </source>
</evidence>
<evidence type="ECO:0000256" key="3">
    <source>
        <dbReference type="ARBA" id="ARBA00022475"/>
    </source>
</evidence>
<evidence type="ECO:0000313" key="11">
    <source>
        <dbReference type="Proteomes" id="UP000002729"/>
    </source>
</evidence>
<keyword evidence="2" id="KW-0813">Transport</keyword>
<accession>F0YD31</accession>
<dbReference type="Proteomes" id="UP000002729">
    <property type="component" value="Unassembled WGS sequence"/>
</dbReference>
<reference evidence="10 11" key="1">
    <citation type="journal article" date="2011" name="Proc. Natl. Acad. Sci. U.S.A.">
        <title>Niche of harmful alga Aureococcus anophagefferens revealed through ecogenomics.</title>
        <authorList>
            <person name="Gobler C.J."/>
            <person name="Berry D.L."/>
            <person name="Dyhrman S.T."/>
            <person name="Wilhelm S.W."/>
            <person name="Salamov A."/>
            <person name="Lobanov A.V."/>
            <person name="Zhang Y."/>
            <person name="Collier J.L."/>
            <person name="Wurch L.L."/>
            <person name="Kustka A.B."/>
            <person name="Dill B.D."/>
            <person name="Shah M."/>
            <person name="VerBerkmoes N.C."/>
            <person name="Kuo A."/>
            <person name="Terry A."/>
            <person name="Pangilinan J."/>
            <person name="Lindquist E.A."/>
            <person name="Lucas S."/>
            <person name="Paulsen I.T."/>
            <person name="Hattenrath-Lehmann T.K."/>
            <person name="Talmage S.C."/>
            <person name="Walker E.A."/>
            <person name="Koch F."/>
            <person name="Burson A.M."/>
            <person name="Marcoval M.A."/>
            <person name="Tang Y.Z."/>
            <person name="Lecleir G.R."/>
            <person name="Coyne K.J."/>
            <person name="Berg G.M."/>
            <person name="Bertrand E.M."/>
            <person name="Saito M.A."/>
            <person name="Gladyshev V.N."/>
            <person name="Grigoriev I.V."/>
        </authorList>
    </citation>
    <scope>NUCLEOTIDE SEQUENCE [LARGE SCALE GENOMIC DNA]</scope>
    <source>
        <strain evidence="11">CCMP 1984</strain>
    </source>
</reference>
<dbReference type="eggNOG" id="ENOG502QSQE">
    <property type="taxonomic scope" value="Eukaryota"/>
</dbReference>
<comment type="subcellular location">
    <subcellularLocation>
        <location evidence="1">Cell membrane</location>
        <topology evidence="1">Multi-pass membrane protein</topology>
    </subcellularLocation>
</comment>
<keyword evidence="7" id="KW-0472">Membrane</keyword>
<dbReference type="EMBL" id="GL833132">
    <property type="protein sequence ID" value="EGB06983.1"/>
    <property type="molecule type" value="Genomic_DNA"/>
</dbReference>
<keyword evidence="11" id="KW-1185">Reference proteome</keyword>
<keyword evidence="3" id="KW-1003">Cell membrane</keyword>
<dbReference type="Pfam" id="PF25539">
    <property type="entry name" value="Bestrophin_2"/>
    <property type="match status" value="1"/>
</dbReference>
<protein>
    <submittedName>
        <fullName evidence="10">Uncharacterized protein</fullName>
    </submittedName>
</protein>
<dbReference type="OMA" id="CHAKERD"/>
<feature type="signal peptide" evidence="9">
    <location>
        <begin position="1"/>
        <end position="18"/>
    </location>
</feature>
<evidence type="ECO:0000256" key="1">
    <source>
        <dbReference type="ARBA" id="ARBA00004651"/>
    </source>
</evidence>
<proteinExistence type="predicted"/>
<dbReference type="GO" id="GO:0005254">
    <property type="term" value="F:chloride channel activity"/>
    <property type="evidence" value="ECO:0007669"/>
    <property type="project" value="InterPro"/>
</dbReference>
<dbReference type="AlphaFoldDB" id="F0YD31"/>
<feature type="compositionally biased region" description="Basic and acidic residues" evidence="8">
    <location>
        <begin position="395"/>
        <end position="409"/>
    </location>
</feature>
<dbReference type="PANTHER" id="PTHR33281">
    <property type="entry name" value="UPF0187 PROTEIN YNEE"/>
    <property type="match status" value="1"/>
</dbReference>
<evidence type="ECO:0000256" key="9">
    <source>
        <dbReference type="SAM" id="SignalP"/>
    </source>
</evidence>
<keyword evidence="5" id="KW-1133">Transmembrane helix</keyword>
<evidence type="ECO:0000256" key="8">
    <source>
        <dbReference type="SAM" id="MobiDB-lite"/>
    </source>
</evidence>
<gene>
    <name evidence="10" type="ORF">AURANDRAFT_65207</name>
</gene>
<sequence length="409" mass="45146">MASLLLACAAVLASQARAFTAPRAPRLRHRTVPLRAERVGAGYLERLSSYSDEVGYTLDAPTRYSIKDWWFNLQNIGSSSVLERIGGHLVANTVWSVVVVSCYGAWLVYAQDNEAPWVGIVGLDYGSRADDFDWFAPFTLSGGILGILLAFRTGQSYDRFWEGRQVWARVVNRVRAIARASRSYATFDDDDDVVSGVLLRWLAAFPLALKQHLRGERDVDAFDMLLGGERRDLESADNLPLAVSYALSAEVDGIRRASEGSQAASQLLWWQMESMILDLQDAIGDAEAIAGTPVPLSYSRHTSRLLSIWTLLSPVIMLKALPLPLIPPATVLVSWMLLATEEIGHIIEEPFGIHDDRPKILPLQRYCDIVGRDLHEQNNLIELARRAKRGGAAGGDRDGPPGKAEGESH</sequence>
<feature type="region of interest" description="Disordered" evidence="8">
    <location>
        <begin position="388"/>
        <end position="409"/>
    </location>
</feature>
<keyword evidence="6" id="KW-0406">Ion transport</keyword>
<organism evidence="11">
    <name type="scientific">Aureococcus anophagefferens</name>
    <name type="common">Harmful bloom alga</name>
    <dbReference type="NCBI Taxonomy" id="44056"/>
    <lineage>
        <taxon>Eukaryota</taxon>
        <taxon>Sar</taxon>
        <taxon>Stramenopiles</taxon>
        <taxon>Ochrophyta</taxon>
        <taxon>Pelagophyceae</taxon>
        <taxon>Pelagomonadales</taxon>
        <taxon>Pelagomonadaceae</taxon>
        <taxon>Aureococcus</taxon>
    </lineage>
</organism>
<dbReference type="OrthoDB" id="1368at2759"/>
<evidence type="ECO:0000313" key="10">
    <source>
        <dbReference type="EMBL" id="EGB06983.1"/>
    </source>
</evidence>
<feature type="chain" id="PRO_5003260944" evidence="9">
    <location>
        <begin position="19"/>
        <end position="409"/>
    </location>
</feature>
<evidence type="ECO:0000256" key="5">
    <source>
        <dbReference type="ARBA" id="ARBA00022989"/>
    </source>
</evidence>
<dbReference type="GeneID" id="20225220"/>